<dbReference type="AlphaFoldDB" id="A0A067LWP3"/>
<sequence>MLPSSSSSSPPPSPSSNHALLQSDSSTRHQDLSAITPTRRPTAIYPNVSSANKRNMPFSRSAAKRESVMALGSIEHLQHYFTKTGLAKRPQNPTMTNGVLVPALGPGVADLPIPMSSGVPTLNFELPPPPATPSPPRFPYPQIPRPTYQVDPEMLKPEVIQDLQMVEKAWNLTSHHPHATPSSPPNPDTSGPLSPSSTEKFDVLSVLKTTTRAIRSVRNYLVALPDDHPSHTHRSEILASFRRTIPRPSPLVHKSSNPNLITATKPVPPPPSRPPDPLALIRRSALDVLTVLRDLEEASRLPVSEDPFDEMSMGSPRQGEDALSVSDLSSRSHTPAGTLVDEPGPLTPGRGGFRVSGGRSGVTIWSDSENDDDGGSMSDAENRREPWDDRLVLGGGWLYKTDIDPATLTKEREAVGKYLDVVDDVLFGGAREGDGGRERGWERVRAESLAKIKARGRMSMGGRTGSGQARISRSPSPFKFPRTPREDPMAGAESPESVGGRRVVSAGFLDAMRDAANELDESREGMSGGESGGLDMLDEEDEGLPDDELPDWARRDKFAGNSLGRLHELLVAHLPANLIPLLPPLPSSVTSAEAADFRQALLTRLYDGQLLCTAYNVVVRRSRKPWGFIQPGSIHDIVELESAAAAEEEGAKKGKSSSWTFRRTENLRLWAAALKLRYLILSVTTSGNSAGLASPRKGKRLMDPSVTPPLYFDPKIIAKRDQGWETMLENATLRWVEVVVEEARNG</sequence>
<dbReference type="STRING" id="930990.A0A067LWP3"/>
<evidence type="ECO:0000256" key="1">
    <source>
        <dbReference type="SAM" id="MobiDB-lite"/>
    </source>
</evidence>
<feature type="region of interest" description="Disordered" evidence="1">
    <location>
        <begin position="174"/>
        <end position="198"/>
    </location>
</feature>
<feature type="region of interest" description="Disordered" evidence="1">
    <location>
        <begin position="517"/>
        <end position="542"/>
    </location>
</feature>
<feature type="compositionally biased region" description="Gly residues" evidence="1">
    <location>
        <begin position="349"/>
        <end position="360"/>
    </location>
</feature>
<dbReference type="PANTHER" id="PTHR38702:SF1">
    <property type="entry name" value="CALPONIN-HOMOLOGY (CH) DOMAIN-CONTAINING PROTEIN"/>
    <property type="match status" value="1"/>
</dbReference>
<keyword evidence="3" id="KW-1185">Reference proteome</keyword>
<accession>A0A067LWP3</accession>
<feature type="region of interest" description="Disordered" evidence="1">
    <location>
        <begin position="458"/>
        <end position="499"/>
    </location>
</feature>
<proteinExistence type="predicted"/>
<dbReference type="Proteomes" id="UP000027195">
    <property type="component" value="Unassembled WGS sequence"/>
</dbReference>
<dbReference type="InParanoid" id="A0A067LWP3"/>
<dbReference type="EMBL" id="KL198100">
    <property type="protein sequence ID" value="KDQ07783.1"/>
    <property type="molecule type" value="Genomic_DNA"/>
</dbReference>
<feature type="compositionally biased region" description="Polar residues" evidence="1">
    <location>
        <begin position="326"/>
        <end position="335"/>
    </location>
</feature>
<dbReference type="HOGENOM" id="CLU_013928_0_0_1"/>
<name>A0A067LWP3_BOTB1</name>
<feature type="region of interest" description="Disordered" evidence="1">
    <location>
        <begin position="303"/>
        <end position="386"/>
    </location>
</feature>
<feature type="compositionally biased region" description="Polar residues" evidence="1">
    <location>
        <begin position="188"/>
        <end position="198"/>
    </location>
</feature>
<dbReference type="OrthoDB" id="2534759at2759"/>
<organism evidence="2 3">
    <name type="scientific">Botryobasidium botryosum (strain FD-172 SS1)</name>
    <dbReference type="NCBI Taxonomy" id="930990"/>
    <lineage>
        <taxon>Eukaryota</taxon>
        <taxon>Fungi</taxon>
        <taxon>Dikarya</taxon>
        <taxon>Basidiomycota</taxon>
        <taxon>Agaricomycotina</taxon>
        <taxon>Agaricomycetes</taxon>
        <taxon>Cantharellales</taxon>
        <taxon>Botryobasidiaceae</taxon>
        <taxon>Botryobasidium</taxon>
    </lineage>
</organism>
<feature type="region of interest" description="Disordered" evidence="1">
    <location>
        <begin position="1"/>
        <end position="54"/>
    </location>
</feature>
<dbReference type="PANTHER" id="PTHR38702">
    <property type="entry name" value="CALPONIN-HOMOLOGY (CH) DOMAIN-CONTAINING PROTEIN"/>
    <property type="match status" value="1"/>
</dbReference>
<gene>
    <name evidence="2" type="ORF">BOTBODRAFT_38464</name>
</gene>
<evidence type="ECO:0000313" key="2">
    <source>
        <dbReference type="EMBL" id="KDQ07783.1"/>
    </source>
</evidence>
<feature type="region of interest" description="Disordered" evidence="1">
    <location>
        <begin position="248"/>
        <end position="274"/>
    </location>
</feature>
<reference evidence="3" key="1">
    <citation type="journal article" date="2014" name="Proc. Natl. Acad. Sci. U.S.A.">
        <title>Extensive sampling of basidiomycete genomes demonstrates inadequacy of the white-rot/brown-rot paradigm for wood decay fungi.</title>
        <authorList>
            <person name="Riley R."/>
            <person name="Salamov A.A."/>
            <person name="Brown D.W."/>
            <person name="Nagy L.G."/>
            <person name="Floudas D."/>
            <person name="Held B.W."/>
            <person name="Levasseur A."/>
            <person name="Lombard V."/>
            <person name="Morin E."/>
            <person name="Otillar R."/>
            <person name="Lindquist E.A."/>
            <person name="Sun H."/>
            <person name="LaButti K.M."/>
            <person name="Schmutz J."/>
            <person name="Jabbour D."/>
            <person name="Luo H."/>
            <person name="Baker S.E."/>
            <person name="Pisabarro A.G."/>
            <person name="Walton J.D."/>
            <person name="Blanchette R.A."/>
            <person name="Henrissat B."/>
            <person name="Martin F."/>
            <person name="Cullen D."/>
            <person name="Hibbett D.S."/>
            <person name="Grigoriev I.V."/>
        </authorList>
    </citation>
    <scope>NUCLEOTIDE SEQUENCE [LARGE SCALE GENOMIC DNA]</scope>
    <source>
        <strain evidence="3">FD-172 SS1</strain>
    </source>
</reference>
<evidence type="ECO:0000313" key="3">
    <source>
        <dbReference type="Proteomes" id="UP000027195"/>
    </source>
</evidence>
<protein>
    <submittedName>
        <fullName evidence="2">Uncharacterized protein</fullName>
    </submittedName>
</protein>